<dbReference type="InterPro" id="IPR009057">
    <property type="entry name" value="Homeodomain-like_sf"/>
</dbReference>
<dbReference type="AlphaFoldDB" id="A0A9X1RV11"/>
<sequence length="440" mass="49374">MNDIDPVALFRLSVLGPIVSRERLERGELLQLLRQLALKEYAIPGSRRRHISERTLQTWYYAWRREGIAGLGIRPRTDTGRSKLPEAVQAAVLAAKRENPSRSVRQIRLLLEATGVVARGTLSRCAVHRLLKSHNLSRIASPTVVAQEKRRFVAEYAGSIWYGDVMHGPTFSFGGARRKTYLVSLMDDASRLVAHSAFCLSETALEIEGVLKQALLRRGIPKMLVVDNGAAYRAASLQTICADLGVRLVHCQPYQPTSKGKLERWHRTVREQFLAELDTTHIRDLADLNARLWAWLEQVYHCEPHSALGENVTPLSRYRQDLPRIRALGSLAPRLDELFLHRVERRVRRDGTVSYEGAVFEVPYELSGQYVVLVVDPHAGTVVRVQSREGAPLGAATALDALANSRRRRSRTPAVAATAAPAATANLIELVHQHHYRRED</sequence>
<comment type="caution">
    <text evidence="2">The sequence shown here is derived from an EMBL/GenBank/DDBJ whole genome shotgun (WGS) entry which is preliminary data.</text>
</comment>
<dbReference type="PANTHER" id="PTHR35004">
    <property type="entry name" value="TRANSPOSASE RV3428C-RELATED"/>
    <property type="match status" value="1"/>
</dbReference>
<dbReference type="RefSeq" id="WP_238466507.1">
    <property type="nucleotide sequence ID" value="NZ_JAKLJA010000025.1"/>
</dbReference>
<reference evidence="2" key="1">
    <citation type="submission" date="2022-01" db="EMBL/GenBank/DDBJ databases">
        <title>Genome sequence and assembly of Parabukholderia sp. RG36.</title>
        <authorList>
            <person name="Chhetri G."/>
        </authorList>
    </citation>
    <scope>NUCLEOTIDE SEQUENCE</scope>
    <source>
        <strain evidence="2">RG36</strain>
    </source>
</reference>
<dbReference type="PROSITE" id="PS50994">
    <property type="entry name" value="INTEGRASE"/>
    <property type="match status" value="1"/>
</dbReference>
<dbReference type="EMBL" id="JAKLJA010000025">
    <property type="protein sequence ID" value="MCG5076587.1"/>
    <property type="molecule type" value="Genomic_DNA"/>
</dbReference>
<protein>
    <submittedName>
        <fullName evidence="2">DDE-type integrase/transposase/recombinase</fullName>
    </submittedName>
</protein>
<proteinExistence type="predicted"/>
<dbReference type="GO" id="GO:0003676">
    <property type="term" value="F:nucleic acid binding"/>
    <property type="evidence" value="ECO:0007669"/>
    <property type="project" value="InterPro"/>
</dbReference>
<evidence type="ECO:0000259" key="1">
    <source>
        <dbReference type="PROSITE" id="PS50994"/>
    </source>
</evidence>
<dbReference type="InterPro" id="IPR036397">
    <property type="entry name" value="RNaseH_sf"/>
</dbReference>
<dbReference type="Pfam" id="PF13565">
    <property type="entry name" value="HTH_32"/>
    <property type="match status" value="1"/>
</dbReference>
<gene>
    <name evidence="2" type="ORF">L5014_25035</name>
</gene>
<evidence type="ECO:0000313" key="2">
    <source>
        <dbReference type="EMBL" id="MCG5076587.1"/>
    </source>
</evidence>
<dbReference type="GO" id="GO:0015074">
    <property type="term" value="P:DNA integration"/>
    <property type="evidence" value="ECO:0007669"/>
    <property type="project" value="InterPro"/>
</dbReference>
<accession>A0A9X1RV11</accession>
<dbReference type="InterPro" id="IPR015378">
    <property type="entry name" value="Transposase-like_Mu_C"/>
</dbReference>
<evidence type="ECO:0000313" key="3">
    <source>
        <dbReference type="Proteomes" id="UP001139308"/>
    </source>
</evidence>
<dbReference type="Pfam" id="PF00665">
    <property type="entry name" value="rve"/>
    <property type="match status" value="1"/>
</dbReference>
<dbReference type="SUPFAM" id="SSF46689">
    <property type="entry name" value="Homeodomain-like"/>
    <property type="match status" value="1"/>
</dbReference>
<keyword evidence="3" id="KW-1185">Reference proteome</keyword>
<dbReference type="InterPro" id="IPR012337">
    <property type="entry name" value="RNaseH-like_sf"/>
</dbReference>
<dbReference type="Proteomes" id="UP001139308">
    <property type="component" value="Unassembled WGS sequence"/>
</dbReference>
<organism evidence="2 3">
    <name type="scientific">Paraburkholderia tagetis</name>
    <dbReference type="NCBI Taxonomy" id="2913261"/>
    <lineage>
        <taxon>Bacteria</taxon>
        <taxon>Pseudomonadati</taxon>
        <taxon>Pseudomonadota</taxon>
        <taxon>Betaproteobacteria</taxon>
        <taxon>Burkholderiales</taxon>
        <taxon>Burkholderiaceae</taxon>
        <taxon>Paraburkholderia</taxon>
    </lineage>
</organism>
<dbReference type="Gene3D" id="3.30.420.10">
    <property type="entry name" value="Ribonuclease H-like superfamily/Ribonuclease H"/>
    <property type="match status" value="1"/>
</dbReference>
<dbReference type="Pfam" id="PF09299">
    <property type="entry name" value="Mu-transpos_C"/>
    <property type="match status" value="1"/>
</dbReference>
<feature type="domain" description="Integrase catalytic" evidence="1">
    <location>
        <begin position="138"/>
        <end position="322"/>
    </location>
</feature>
<dbReference type="PANTHER" id="PTHR35004:SF6">
    <property type="entry name" value="TRANSPOSASE"/>
    <property type="match status" value="1"/>
</dbReference>
<dbReference type="InterPro" id="IPR001584">
    <property type="entry name" value="Integrase_cat-core"/>
</dbReference>
<dbReference type="SUPFAM" id="SSF53098">
    <property type="entry name" value="Ribonuclease H-like"/>
    <property type="match status" value="1"/>
</dbReference>
<name>A0A9X1RV11_9BURK</name>